<dbReference type="PANTHER" id="PTHR34069">
    <property type="entry name" value="3-OXOACYL-[ACYL-CARRIER-PROTEIN] SYNTHASE 3"/>
    <property type="match status" value="1"/>
</dbReference>
<dbReference type="Pfam" id="PF08545">
    <property type="entry name" value="ACP_syn_III"/>
    <property type="match status" value="1"/>
</dbReference>
<name>A0ABX1TKD7_9GAMM</name>
<protein>
    <submittedName>
        <fullName evidence="5">Ketoacyl-ACP synthase III</fullName>
    </submittedName>
</protein>
<dbReference type="Gene3D" id="3.40.47.10">
    <property type="match status" value="1"/>
</dbReference>
<dbReference type="Proteomes" id="UP000760480">
    <property type="component" value="Unassembled WGS sequence"/>
</dbReference>
<reference evidence="5 6" key="1">
    <citation type="submission" date="2019-03" db="EMBL/GenBank/DDBJ databases">
        <title>Metabolic reconstructions from genomes of highly enriched 'Candidatus Accumulibacter' and 'Candidatus Competibacter' bioreactor populations.</title>
        <authorList>
            <person name="Annavajhala M.K."/>
            <person name="Welles L."/>
            <person name="Abbas B."/>
            <person name="Sorokin D."/>
            <person name="Park H."/>
            <person name="Van Loosdrecht M."/>
            <person name="Chandran K."/>
        </authorList>
    </citation>
    <scope>NUCLEOTIDE SEQUENCE [LARGE SCALE GENOMIC DNA]</scope>
    <source>
        <strain evidence="5 6">SBR_G</strain>
    </source>
</reference>
<dbReference type="CDD" id="cd00830">
    <property type="entry name" value="KAS_III"/>
    <property type="match status" value="1"/>
</dbReference>
<evidence type="ECO:0000256" key="2">
    <source>
        <dbReference type="ARBA" id="ARBA00023315"/>
    </source>
</evidence>
<evidence type="ECO:0000259" key="3">
    <source>
        <dbReference type="Pfam" id="PF08541"/>
    </source>
</evidence>
<dbReference type="EMBL" id="SPMZ01000032">
    <property type="protein sequence ID" value="NMQ19857.1"/>
    <property type="molecule type" value="Genomic_DNA"/>
</dbReference>
<evidence type="ECO:0000313" key="6">
    <source>
        <dbReference type="Proteomes" id="UP000760480"/>
    </source>
</evidence>
<accession>A0ABX1TKD7</accession>
<keyword evidence="6" id="KW-1185">Reference proteome</keyword>
<keyword evidence="2" id="KW-0012">Acyltransferase</keyword>
<proteinExistence type="predicted"/>
<keyword evidence="1" id="KW-0808">Transferase</keyword>
<evidence type="ECO:0000256" key="1">
    <source>
        <dbReference type="ARBA" id="ARBA00022679"/>
    </source>
</evidence>
<dbReference type="InterPro" id="IPR013751">
    <property type="entry name" value="ACP_syn_III_N"/>
</dbReference>
<dbReference type="Pfam" id="PF08541">
    <property type="entry name" value="ACP_syn_III_C"/>
    <property type="match status" value="1"/>
</dbReference>
<dbReference type="PANTHER" id="PTHR34069:SF2">
    <property type="entry name" value="BETA-KETOACYL-[ACYL-CARRIER-PROTEIN] SYNTHASE III"/>
    <property type="match status" value="1"/>
</dbReference>
<organism evidence="5 6">
    <name type="scientific">Candidatus Competibacter phosphatis</name>
    <dbReference type="NCBI Taxonomy" id="221280"/>
    <lineage>
        <taxon>Bacteria</taxon>
        <taxon>Pseudomonadati</taxon>
        <taxon>Pseudomonadota</taxon>
        <taxon>Gammaproteobacteria</taxon>
        <taxon>Candidatus Competibacteraceae</taxon>
        <taxon>Candidatus Competibacter</taxon>
    </lineage>
</organism>
<gene>
    <name evidence="5" type="ORF">E4P82_12000</name>
</gene>
<feature type="domain" description="Beta-ketoacyl-[acyl-carrier-protein] synthase III C-terminal" evidence="3">
    <location>
        <begin position="249"/>
        <end position="335"/>
    </location>
</feature>
<sequence length="336" mass="36031">MRYAQILSSGGYVPERLMTNAEFDRLLGESVGDWLVENVGIRERHFMAEDQTTSDLAVAAAQVALERAGLEPTDLDRIIVATDTPDYLSPATAAVVHAKLGARRAGVFDVNSACAGWVIALDIAAKTLVTEPDERFVLVIGAYGMSRFLDWGDKKTVTLFADGAGAVVVGAGSQPGWLATAMTAAGEYHDALGIYTGGVFRPASLANLERHGPPTVQFVRKFPATFNTEQWPPLIERVLAKANAATGTRLGPDDVDRYYFTQVNLRTLEATMAALGQPLEKTHWIMDKWGYTGSACIPMALDDAIAQGKGPTPGSLVLFCASGGGIALAASLWRWR</sequence>
<evidence type="ECO:0000259" key="4">
    <source>
        <dbReference type="Pfam" id="PF08545"/>
    </source>
</evidence>
<dbReference type="SUPFAM" id="SSF53901">
    <property type="entry name" value="Thiolase-like"/>
    <property type="match status" value="1"/>
</dbReference>
<dbReference type="InterPro" id="IPR013747">
    <property type="entry name" value="ACP_syn_III_C"/>
</dbReference>
<comment type="caution">
    <text evidence="5">The sequence shown here is derived from an EMBL/GenBank/DDBJ whole genome shotgun (WGS) entry which is preliminary data.</text>
</comment>
<feature type="domain" description="Beta-ketoacyl-[acyl-carrier-protein] synthase III N-terminal" evidence="4">
    <location>
        <begin position="108"/>
        <end position="186"/>
    </location>
</feature>
<dbReference type="InterPro" id="IPR016039">
    <property type="entry name" value="Thiolase-like"/>
</dbReference>
<evidence type="ECO:0000313" key="5">
    <source>
        <dbReference type="EMBL" id="NMQ19857.1"/>
    </source>
</evidence>
<dbReference type="RefSeq" id="WP_169249117.1">
    <property type="nucleotide sequence ID" value="NZ_SPMZ01000032.1"/>
</dbReference>